<evidence type="ECO:0000313" key="1">
    <source>
        <dbReference type="EMBL" id="AWM39173.1"/>
    </source>
</evidence>
<accession>A0A2Z3GZI4</accession>
<proteinExistence type="predicted"/>
<name>A0A2Z3GZI4_9BACT</name>
<protein>
    <submittedName>
        <fullName evidence="1">Uncharacterized protein</fullName>
    </submittedName>
</protein>
<dbReference type="AlphaFoldDB" id="A0A2Z3GZI4"/>
<dbReference type="Proteomes" id="UP000245802">
    <property type="component" value="Chromosome"/>
</dbReference>
<sequence length="138" mass="15357">MSGTGDEKWASIPRLESLLDEKVVEQPANTDYRAFGIAGDEFMRHVAMLEVRLRTGNGHLFAYHLLGRVDRNLSHGIELIFGDAVVTLTGRNLSTLYTALRDQKVSWVQEADERIARLVPSGAPLVESVVVELNVRGR</sequence>
<organism evidence="1 2">
    <name type="scientific">Gemmata obscuriglobus</name>
    <dbReference type="NCBI Taxonomy" id="114"/>
    <lineage>
        <taxon>Bacteria</taxon>
        <taxon>Pseudomonadati</taxon>
        <taxon>Planctomycetota</taxon>
        <taxon>Planctomycetia</taxon>
        <taxon>Gemmatales</taxon>
        <taxon>Gemmataceae</taxon>
        <taxon>Gemmata</taxon>
    </lineage>
</organism>
<gene>
    <name evidence="1" type="ORF">C1280_20740</name>
</gene>
<reference evidence="1 2" key="1">
    <citation type="submission" date="2018-01" db="EMBL/GenBank/DDBJ databases">
        <title>G. obscuriglobus.</title>
        <authorList>
            <person name="Franke J."/>
            <person name="Blomberg W."/>
            <person name="Selmecki A."/>
        </authorList>
    </citation>
    <scope>NUCLEOTIDE SEQUENCE [LARGE SCALE GENOMIC DNA]</scope>
    <source>
        <strain evidence="1 2">DSM 5831</strain>
    </source>
</reference>
<keyword evidence="2" id="KW-1185">Reference proteome</keyword>
<evidence type="ECO:0000313" key="2">
    <source>
        <dbReference type="Proteomes" id="UP000245802"/>
    </source>
</evidence>
<dbReference type="RefSeq" id="WP_010040982.1">
    <property type="nucleotide sequence ID" value="NZ_CP025958.1"/>
</dbReference>
<dbReference type="EMBL" id="CP025958">
    <property type="protein sequence ID" value="AWM39173.1"/>
    <property type="molecule type" value="Genomic_DNA"/>
</dbReference>
<dbReference type="KEGG" id="gog:C1280_20740"/>